<sequence length="82" mass="9669">MPFDMRGKNTDATNPTRDFIKKLRKKYSQISIDTYDERLTSRIAKDAILLMGKNKKYRRNKSNIDKISASIILQSYLKRNEL</sequence>
<reference evidence="1" key="1">
    <citation type="submission" date="2018-05" db="EMBL/GenBank/DDBJ databases">
        <authorList>
            <person name="Lanie J.A."/>
            <person name="Ng W.-L."/>
            <person name="Kazmierczak K.M."/>
            <person name="Andrzejewski T.M."/>
            <person name="Davidsen T.M."/>
            <person name="Wayne K.J."/>
            <person name="Tettelin H."/>
            <person name="Glass J.I."/>
            <person name="Rusch D."/>
            <person name="Podicherti R."/>
            <person name="Tsui H.-C.T."/>
            <person name="Winkler M.E."/>
        </authorList>
    </citation>
    <scope>NUCLEOTIDE SEQUENCE</scope>
</reference>
<dbReference type="GO" id="GO:0000967">
    <property type="term" value="P:rRNA 5'-end processing"/>
    <property type="evidence" value="ECO:0007669"/>
    <property type="project" value="TreeGrafter"/>
</dbReference>
<dbReference type="InterPro" id="IPR012337">
    <property type="entry name" value="RNaseH-like_sf"/>
</dbReference>
<proteinExistence type="predicted"/>
<accession>A0A381QWC8</accession>
<evidence type="ECO:0008006" key="2">
    <source>
        <dbReference type="Google" id="ProtNLM"/>
    </source>
</evidence>
<dbReference type="InterPro" id="IPR005227">
    <property type="entry name" value="YqgF"/>
</dbReference>
<name>A0A381QWC8_9ZZZZ</name>
<dbReference type="InterPro" id="IPR037027">
    <property type="entry name" value="YqgF/RNaseH-like_dom_sf"/>
</dbReference>
<dbReference type="Pfam" id="PF03652">
    <property type="entry name" value="RuvX"/>
    <property type="match status" value="1"/>
</dbReference>
<dbReference type="EMBL" id="UINC01001563">
    <property type="protein sequence ID" value="SUZ83721.1"/>
    <property type="molecule type" value="Genomic_DNA"/>
</dbReference>
<dbReference type="AlphaFoldDB" id="A0A381QWC8"/>
<organism evidence="1">
    <name type="scientific">marine metagenome</name>
    <dbReference type="NCBI Taxonomy" id="408172"/>
    <lineage>
        <taxon>unclassified sequences</taxon>
        <taxon>metagenomes</taxon>
        <taxon>ecological metagenomes</taxon>
    </lineage>
</organism>
<dbReference type="SUPFAM" id="SSF53098">
    <property type="entry name" value="Ribonuclease H-like"/>
    <property type="match status" value="1"/>
</dbReference>
<dbReference type="NCBIfam" id="TIGR00250">
    <property type="entry name" value="RNAse_H_YqgF"/>
    <property type="match status" value="1"/>
</dbReference>
<gene>
    <name evidence="1" type="ORF">METZ01_LOCUS36575</name>
</gene>
<dbReference type="Gene3D" id="3.30.420.140">
    <property type="entry name" value="YqgF/RNase H-like domain"/>
    <property type="match status" value="1"/>
</dbReference>
<dbReference type="PANTHER" id="PTHR33317:SF4">
    <property type="entry name" value="POLYNUCLEOTIDYL TRANSFERASE, RIBONUCLEASE H-LIKE SUPERFAMILY PROTEIN"/>
    <property type="match status" value="1"/>
</dbReference>
<protein>
    <recommendedName>
        <fullName evidence="2">YqgF/RNase H-like domain-containing protein</fullName>
    </recommendedName>
</protein>
<dbReference type="PANTHER" id="PTHR33317">
    <property type="entry name" value="POLYNUCLEOTIDYL TRANSFERASE, RIBONUCLEASE H-LIKE SUPERFAMILY PROTEIN"/>
    <property type="match status" value="1"/>
</dbReference>
<evidence type="ECO:0000313" key="1">
    <source>
        <dbReference type="EMBL" id="SUZ83721.1"/>
    </source>
</evidence>